<reference evidence="3" key="1">
    <citation type="submission" date="2018-04" db="EMBL/GenBank/DDBJ databases">
        <authorList>
            <person name="Lucker S."/>
            <person name="Sakoula D."/>
        </authorList>
    </citation>
    <scope>NUCLEOTIDE SEQUENCE [LARGE SCALE GENOMIC DNA]</scope>
</reference>
<dbReference type="InterPro" id="IPR053724">
    <property type="entry name" value="OMP_A26_sf"/>
</dbReference>
<protein>
    <recommendedName>
        <fullName evidence="1">Protochlamydia outer membrane protein domain-containing protein</fullName>
    </recommendedName>
</protein>
<evidence type="ECO:0000313" key="3">
    <source>
        <dbReference type="Proteomes" id="UP000248168"/>
    </source>
</evidence>
<accession>A0A330L6W3</accession>
<dbReference type="InterPro" id="IPR035163">
    <property type="entry name" value="Pom"/>
</dbReference>
<gene>
    <name evidence="2" type="ORF">NITLEN_30372</name>
</gene>
<dbReference type="RefSeq" id="WP_181416815.1">
    <property type="nucleotide sequence ID" value="NZ_OUNR01000016.1"/>
</dbReference>
<dbReference type="Pfam" id="PF17251">
    <property type="entry name" value="Pom"/>
    <property type="match status" value="1"/>
</dbReference>
<dbReference type="SUPFAM" id="SSF69917">
    <property type="entry name" value="OMPT-like"/>
    <property type="match status" value="1"/>
</dbReference>
<dbReference type="EMBL" id="OUNR01000016">
    <property type="protein sequence ID" value="SPP65458.1"/>
    <property type="molecule type" value="Genomic_DNA"/>
</dbReference>
<dbReference type="AlphaFoldDB" id="A0A330L6W3"/>
<feature type="domain" description="Protochlamydia outer membrane protein" evidence="1">
    <location>
        <begin position="55"/>
        <end position="292"/>
    </location>
</feature>
<dbReference type="InParanoid" id="A0A330L6W3"/>
<dbReference type="Proteomes" id="UP000248168">
    <property type="component" value="Unassembled WGS sequence"/>
</dbReference>
<dbReference type="Gene3D" id="2.40.128.90">
    <property type="entry name" value="OMPT-like"/>
    <property type="match status" value="1"/>
</dbReference>
<name>A0A330L6W3_9BACT</name>
<evidence type="ECO:0000313" key="2">
    <source>
        <dbReference type="EMBL" id="SPP65458.1"/>
    </source>
</evidence>
<dbReference type="InterPro" id="IPR020080">
    <property type="entry name" value="OM_adhesin/peptidase_omptin"/>
</dbReference>
<proteinExistence type="predicted"/>
<dbReference type="GO" id="GO:0004190">
    <property type="term" value="F:aspartic-type endopeptidase activity"/>
    <property type="evidence" value="ECO:0007669"/>
    <property type="project" value="InterPro"/>
</dbReference>
<keyword evidence="3" id="KW-1185">Reference proteome</keyword>
<evidence type="ECO:0000259" key="1">
    <source>
        <dbReference type="Pfam" id="PF17251"/>
    </source>
</evidence>
<sequence length="333" mass="37196">MSQCTMRKGIIFGILIGVSLLSVPVFASAEEVEQAARQRVELSLRSWMFTNGETKWSHDASGLDSRLGNPTSKLTYKDNNTQIMELGAKINLSRRWFLRGDVGFSVDFDRGKMTDDDYLSTGGQHLYSRTNSDTTGHGTWYLNLDGGQRVAEFSGNRGYLDVFGGFQYWRTKYEARSVRQEVCNPSGAFTCSAAGTVSNLGALAIVNTTHWITPFRAGIQTEYRLTRWFSLEGKLAASPISIVYNEDRHELRADLQRPSFTMWGLGMSANADAGMKFMLARNVALTMGYRVWWNRTFTGTWENHPVGSASESAPLREFQTIRHGATIGLTAAF</sequence>
<organism evidence="2 3">
    <name type="scientific">Nitrospira lenta</name>
    <dbReference type="NCBI Taxonomy" id="1436998"/>
    <lineage>
        <taxon>Bacteria</taxon>
        <taxon>Pseudomonadati</taxon>
        <taxon>Nitrospirota</taxon>
        <taxon>Nitrospiria</taxon>
        <taxon>Nitrospirales</taxon>
        <taxon>Nitrospiraceae</taxon>
        <taxon>Nitrospira</taxon>
    </lineage>
</organism>